<sequence>MAKKTTTVIGMGMMGKKLAALLLQAGHAVSVWNRSPAAAAKVVGQGATLHQDVARAIAASEVVVVCVKDYEVANAIFSSPGVEAALKGRTVVHLTTGSPKEALDMDAWVRGHGALYLDGAIQAAPEQMGAPTTPVLVSGAQQAYDSALAVLQVFGGGIAYLGERASLASAMDFATLSYVYGATLGFFHGARIAETEGLNVAHYGSIIHQIAPSFGEFLQHEGQVIHSGDFAITQSPLRISIDATRRIAQHARDSGIHAAVPELAETLFRQAEEAGYADEEAAAVVKVMRG</sequence>
<dbReference type="InterPro" id="IPR048666">
    <property type="entry name" value="RedAm-like_C"/>
</dbReference>
<dbReference type="GO" id="GO:0016491">
    <property type="term" value="F:oxidoreductase activity"/>
    <property type="evidence" value="ECO:0007669"/>
    <property type="project" value="UniProtKB-KW"/>
</dbReference>
<evidence type="ECO:0000256" key="2">
    <source>
        <dbReference type="SAM" id="SignalP"/>
    </source>
</evidence>
<dbReference type="InterPro" id="IPR006115">
    <property type="entry name" value="6PGDH_NADP-bd"/>
</dbReference>
<dbReference type="InterPro" id="IPR013328">
    <property type="entry name" value="6PGD_dom2"/>
</dbReference>
<dbReference type="GO" id="GO:0031491">
    <property type="term" value="F:nucleosome binding"/>
    <property type="evidence" value="ECO:0007669"/>
    <property type="project" value="TreeGrafter"/>
</dbReference>
<feature type="chain" id="PRO_5031037644" evidence="2">
    <location>
        <begin position="20"/>
        <end position="290"/>
    </location>
</feature>
<name>A0A7X0PHI3_9BURK</name>
<dbReference type="AlphaFoldDB" id="A0A7X0PHI3"/>
<dbReference type="Pfam" id="PF21761">
    <property type="entry name" value="RedAm-like_C"/>
    <property type="match status" value="1"/>
</dbReference>
<organism evidence="5 6">
    <name type="scientific">Acidovorax soli</name>
    <dbReference type="NCBI Taxonomy" id="592050"/>
    <lineage>
        <taxon>Bacteria</taxon>
        <taxon>Pseudomonadati</taxon>
        <taxon>Pseudomonadota</taxon>
        <taxon>Betaproteobacteria</taxon>
        <taxon>Burkholderiales</taxon>
        <taxon>Comamonadaceae</taxon>
        <taxon>Acidovorax</taxon>
    </lineage>
</organism>
<feature type="domain" description="NADPH-dependent reductive aminase-like C-terminal" evidence="4">
    <location>
        <begin position="166"/>
        <end position="289"/>
    </location>
</feature>
<dbReference type="EMBL" id="JACHLK010000010">
    <property type="protein sequence ID" value="MBB6562001.1"/>
    <property type="molecule type" value="Genomic_DNA"/>
</dbReference>
<evidence type="ECO:0000313" key="5">
    <source>
        <dbReference type="EMBL" id="MBB6562001.1"/>
    </source>
</evidence>
<dbReference type="Gene3D" id="1.10.1040.10">
    <property type="entry name" value="N-(1-d-carboxylethyl)-l-norvaline Dehydrogenase, domain 2"/>
    <property type="match status" value="1"/>
</dbReference>
<dbReference type="Gene3D" id="3.40.50.720">
    <property type="entry name" value="NAD(P)-binding Rossmann-like Domain"/>
    <property type="match status" value="1"/>
</dbReference>
<reference evidence="5 6" key="1">
    <citation type="submission" date="2020-08" db="EMBL/GenBank/DDBJ databases">
        <title>Functional genomics of gut bacteria from endangered species of beetles.</title>
        <authorList>
            <person name="Carlos-Shanley C."/>
        </authorList>
    </citation>
    <scope>NUCLEOTIDE SEQUENCE [LARGE SCALE GENOMIC DNA]</scope>
    <source>
        <strain evidence="5 6">S00198</strain>
    </source>
</reference>
<dbReference type="Proteomes" id="UP000575083">
    <property type="component" value="Unassembled WGS sequence"/>
</dbReference>
<proteinExistence type="predicted"/>
<dbReference type="Pfam" id="PF03446">
    <property type="entry name" value="NAD_binding_2"/>
    <property type="match status" value="1"/>
</dbReference>
<dbReference type="GO" id="GO:0003677">
    <property type="term" value="F:DNA binding"/>
    <property type="evidence" value="ECO:0007669"/>
    <property type="project" value="TreeGrafter"/>
</dbReference>
<feature type="domain" description="6-phosphogluconate dehydrogenase NADP-binding" evidence="3">
    <location>
        <begin position="7"/>
        <end position="162"/>
    </location>
</feature>
<evidence type="ECO:0000313" key="6">
    <source>
        <dbReference type="Proteomes" id="UP000575083"/>
    </source>
</evidence>
<evidence type="ECO:0000259" key="3">
    <source>
        <dbReference type="Pfam" id="PF03446"/>
    </source>
</evidence>
<dbReference type="SUPFAM" id="SSF51735">
    <property type="entry name" value="NAD(P)-binding Rossmann-fold domains"/>
    <property type="match status" value="1"/>
</dbReference>
<dbReference type="GO" id="GO:0050661">
    <property type="term" value="F:NADP binding"/>
    <property type="evidence" value="ECO:0007669"/>
    <property type="project" value="InterPro"/>
</dbReference>
<dbReference type="InterPro" id="IPR036291">
    <property type="entry name" value="NAD(P)-bd_dom_sf"/>
</dbReference>
<dbReference type="InterPro" id="IPR051265">
    <property type="entry name" value="HIBADH-related_NP60_sf"/>
</dbReference>
<dbReference type="GO" id="GO:0000785">
    <property type="term" value="C:chromatin"/>
    <property type="evidence" value="ECO:0007669"/>
    <property type="project" value="TreeGrafter"/>
</dbReference>
<dbReference type="GO" id="GO:0140673">
    <property type="term" value="P:transcription elongation-coupled chromatin remodeling"/>
    <property type="evidence" value="ECO:0007669"/>
    <property type="project" value="TreeGrafter"/>
</dbReference>
<comment type="caution">
    <text evidence="5">The sequence shown here is derived from an EMBL/GenBank/DDBJ whole genome shotgun (WGS) entry which is preliminary data.</text>
</comment>
<gene>
    <name evidence="5" type="ORF">HNP48_004703</name>
</gene>
<evidence type="ECO:0000256" key="1">
    <source>
        <dbReference type="ARBA" id="ARBA00023002"/>
    </source>
</evidence>
<keyword evidence="2" id="KW-0732">Signal</keyword>
<keyword evidence="1" id="KW-0560">Oxidoreductase</keyword>
<accession>A0A7X0PHI3</accession>
<protein>
    <submittedName>
        <fullName evidence="5">3-hydroxyisobutyrate dehydrogenase-like beta-hydroxyacid dehydrogenase</fullName>
    </submittedName>
</protein>
<evidence type="ECO:0000259" key="4">
    <source>
        <dbReference type="Pfam" id="PF21761"/>
    </source>
</evidence>
<dbReference type="PANTHER" id="PTHR43580:SF2">
    <property type="entry name" value="CYTOKINE-LIKE NUCLEAR FACTOR N-PAC"/>
    <property type="match status" value="1"/>
</dbReference>
<keyword evidence="6" id="KW-1185">Reference proteome</keyword>
<dbReference type="InterPro" id="IPR015815">
    <property type="entry name" value="HIBADH-related"/>
</dbReference>
<feature type="signal peptide" evidence="2">
    <location>
        <begin position="1"/>
        <end position="19"/>
    </location>
</feature>
<dbReference type="PIRSF" id="PIRSF000103">
    <property type="entry name" value="HIBADH"/>
    <property type="match status" value="1"/>
</dbReference>
<dbReference type="PANTHER" id="PTHR43580">
    <property type="entry name" value="OXIDOREDUCTASE GLYR1-RELATED"/>
    <property type="match status" value="1"/>
</dbReference>